<dbReference type="AlphaFoldDB" id="A0A183JEC6"/>
<evidence type="ECO:0000313" key="2">
    <source>
        <dbReference type="WBParaSite" id="SCUD_0000103801-mRNA-1"/>
    </source>
</evidence>
<proteinExistence type="predicted"/>
<name>A0A183JEC6_9TREM</name>
<accession>A0A183JEC6</accession>
<sequence length="118" mass="13772">MQFSGDYFFILVLQLSLVYKLPSVIKCKQLISQKHFFSKNKLEKIYELMERLSSYEGGNKQNHAQTTEVSSVDHWSTVNQNLNNPQILTEAERRSVYEGNLKFCFILMLNFYSSSAVF</sequence>
<evidence type="ECO:0000256" key="1">
    <source>
        <dbReference type="SAM" id="SignalP"/>
    </source>
</evidence>
<organism evidence="2">
    <name type="scientific">Schistosoma curassoni</name>
    <dbReference type="NCBI Taxonomy" id="6186"/>
    <lineage>
        <taxon>Eukaryota</taxon>
        <taxon>Metazoa</taxon>
        <taxon>Spiralia</taxon>
        <taxon>Lophotrochozoa</taxon>
        <taxon>Platyhelminthes</taxon>
        <taxon>Trematoda</taxon>
        <taxon>Digenea</taxon>
        <taxon>Strigeidida</taxon>
        <taxon>Schistosomatoidea</taxon>
        <taxon>Schistosomatidae</taxon>
        <taxon>Schistosoma</taxon>
    </lineage>
</organism>
<reference evidence="2" key="1">
    <citation type="submission" date="2016-06" db="UniProtKB">
        <authorList>
            <consortium name="WormBaseParasite"/>
        </authorList>
    </citation>
    <scope>IDENTIFICATION</scope>
</reference>
<keyword evidence="1" id="KW-0732">Signal</keyword>
<protein>
    <submittedName>
        <fullName evidence="2">Uncharacterized protein</fullName>
    </submittedName>
</protein>
<feature type="chain" id="PRO_5008151259" evidence="1">
    <location>
        <begin position="21"/>
        <end position="118"/>
    </location>
</feature>
<dbReference type="WBParaSite" id="SCUD_0000103801-mRNA-1">
    <property type="protein sequence ID" value="SCUD_0000103801-mRNA-1"/>
    <property type="gene ID" value="SCUD_0000103801"/>
</dbReference>
<feature type="signal peptide" evidence="1">
    <location>
        <begin position="1"/>
        <end position="20"/>
    </location>
</feature>